<dbReference type="EMBL" id="OZ034826">
    <property type="protein sequence ID" value="CAL1682392.1"/>
    <property type="molecule type" value="Genomic_DNA"/>
</dbReference>
<evidence type="ECO:0000313" key="1">
    <source>
        <dbReference type="EMBL" id="CAL1682392.1"/>
    </source>
</evidence>
<dbReference type="AlphaFoldDB" id="A0AAV2NTI7"/>
<evidence type="ECO:0000313" key="2">
    <source>
        <dbReference type="Proteomes" id="UP001497644"/>
    </source>
</evidence>
<sequence length="182" mass="20483">MSSQRHIALFLSSSCQAKSYYLTIDRAPSIQLFGTSNTSSYQNTSVRKATSFPISGLSTSELDFFRIYHPSPTRGPCVLGFDAWGYFATSPRNSTLSSGRSVEPGRLSTWKFECDELCREAIAPVDVYIEEETGKLFAFDLALERAALRRRGTRATEARRQDRSGKVCFKKLKKRDRNNATI</sequence>
<proteinExistence type="predicted"/>
<name>A0AAV2NTI7_9HYME</name>
<keyword evidence="2" id="KW-1185">Reference proteome</keyword>
<accession>A0AAV2NTI7</accession>
<protein>
    <submittedName>
        <fullName evidence="1">Uncharacterized protein</fullName>
    </submittedName>
</protein>
<dbReference type="Proteomes" id="UP001497644">
    <property type="component" value="Chromosome 3"/>
</dbReference>
<gene>
    <name evidence="1" type="ORF">LPLAT_LOCUS8216</name>
</gene>
<reference evidence="1" key="1">
    <citation type="submission" date="2024-04" db="EMBL/GenBank/DDBJ databases">
        <authorList>
            <consortium name="Molecular Ecology Group"/>
        </authorList>
    </citation>
    <scope>NUCLEOTIDE SEQUENCE</scope>
</reference>
<organism evidence="1 2">
    <name type="scientific">Lasius platythorax</name>
    <dbReference type="NCBI Taxonomy" id="488582"/>
    <lineage>
        <taxon>Eukaryota</taxon>
        <taxon>Metazoa</taxon>
        <taxon>Ecdysozoa</taxon>
        <taxon>Arthropoda</taxon>
        <taxon>Hexapoda</taxon>
        <taxon>Insecta</taxon>
        <taxon>Pterygota</taxon>
        <taxon>Neoptera</taxon>
        <taxon>Endopterygota</taxon>
        <taxon>Hymenoptera</taxon>
        <taxon>Apocrita</taxon>
        <taxon>Aculeata</taxon>
        <taxon>Formicoidea</taxon>
        <taxon>Formicidae</taxon>
        <taxon>Formicinae</taxon>
        <taxon>Lasius</taxon>
        <taxon>Lasius</taxon>
    </lineage>
</organism>